<dbReference type="InterPro" id="IPR036736">
    <property type="entry name" value="ACP-like_sf"/>
</dbReference>
<dbReference type="CDD" id="cd19535">
    <property type="entry name" value="Cyc_NRPS"/>
    <property type="match status" value="1"/>
</dbReference>
<dbReference type="Gene3D" id="3.30.559.30">
    <property type="entry name" value="Nonribosomal peptide synthetase, condensation domain"/>
    <property type="match status" value="1"/>
</dbReference>
<dbReference type="SUPFAM" id="SSF56801">
    <property type="entry name" value="Acetyl-CoA synthetase-like"/>
    <property type="match status" value="1"/>
</dbReference>
<dbReference type="PANTHER" id="PTHR45527:SF10">
    <property type="entry name" value="PYOCHELIN SYNTHASE PCHF"/>
    <property type="match status" value="1"/>
</dbReference>
<dbReference type="Gene3D" id="3.40.50.150">
    <property type="entry name" value="Vaccinia Virus protein VP39"/>
    <property type="match status" value="1"/>
</dbReference>
<dbReference type="Pfam" id="PF00550">
    <property type="entry name" value="PP-binding"/>
    <property type="match status" value="1"/>
</dbReference>
<dbReference type="PROSITE" id="PS00012">
    <property type="entry name" value="PHOSPHOPANTETHEINE"/>
    <property type="match status" value="1"/>
</dbReference>
<dbReference type="FunFam" id="1.10.1200.10:FF:000016">
    <property type="entry name" value="Non-ribosomal peptide synthase"/>
    <property type="match status" value="1"/>
</dbReference>
<dbReference type="NCBIfam" id="TIGR01733">
    <property type="entry name" value="AA-adenyl-dom"/>
    <property type="match status" value="1"/>
</dbReference>
<dbReference type="PANTHER" id="PTHR45527">
    <property type="entry name" value="NONRIBOSOMAL PEPTIDE SYNTHETASE"/>
    <property type="match status" value="1"/>
</dbReference>
<dbReference type="InterPro" id="IPR057737">
    <property type="entry name" value="Condensation_MtbB-like"/>
</dbReference>
<name>A0A1C3PG30_9ACTN</name>
<dbReference type="FunFam" id="3.30.559.30:FF:000006">
    <property type="entry name" value="Yersiniabactin polyketide/non-ribosomal peptide synthetase"/>
    <property type="match status" value="1"/>
</dbReference>
<evidence type="ECO:0000256" key="4">
    <source>
        <dbReference type="ARBA" id="ARBA00016743"/>
    </source>
</evidence>
<comment type="similarity">
    <text evidence="3">Belongs to the ATP-dependent AMP-binding enzyme family. MbtB subfamily.</text>
</comment>
<dbReference type="SUPFAM" id="SSF47336">
    <property type="entry name" value="ACP-like"/>
    <property type="match status" value="1"/>
</dbReference>
<dbReference type="GO" id="GO:0031177">
    <property type="term" value="F:phosphopantetheine binding"/>
    <property type="evidence" value="ECO:0007669"/>
    <property type="project" value="TreeGrafter"/>
</dbReference>
<dbReference type="InterPro" id="IPR010071">
    <property type="entry name" value="AA_adenyl_dom"/>
</dbReference>
<evidence type="ECO:0000256" key="6">
    <source>
        <dbReference type="ARBA" id="ARBA00022553"/>
    </source>
</evidence>
<keyword evidence="6" id="KW-0597">Phosphoprotein</keyword>
<dbReference type="FunFam" id="3.30.559.10:FF:000023">
    <property type="entry name" value="Non-ribosomal peptide synthetase"/>
    <property type="match status" value="1"/>
</dbReference>
<dbReference type="PROSITE" id="PS00455">
    <property type="entry name" value="AMP_BINDING"/>
    <property type="match status" value="1"/>
</dbReference>
<dbReference type="InterPro" id="IPR044894">
    <property type="entry name" value="TubC_N_sf"/>
</dbReference>
<dbReference type="InterPro" id="IPR020845">
    <property type="entry name" value="AMP-binding_CS"/>
</dbReference>
<dbReference type="EMBL" id="FLUV01002492">
    <property type="protein sequence ID" value="SBW28813.1"/>
    <property type="molecule type" value="Genomic_DNA"/>
</dbReference>
<dbReference type="Gene3D" id="3.40.50.1820">
    <property type="entry name" value="alpha/beta hydrolase"/>
    <property type="match status" value="1"/>
</dbReference>
<dbReference type="InterPro" id="IPR020459">
    <property type="entry name" value="AMP-binding"/>
</dbReference>
<dbReference type="Gene3D" id="3.30.559.10">
    <property type="entry name" value="Chloramphenicol acetyltransferase-like domain"/>
    <property type="match status" value="1"/>
</dbReference>
<evidence type="ECO:0000256" key="5">
    <source>
        <dbReference type="ARBA" id="ARBA00022450"/>
    </source>
</evidence>
<keyword evidence="7" id="KW-0436">Ligase</keyword>
<dbReference type="Pfam" id="PF00501">
    <property type="entry name" value="AMP-binding"/>
    <property type="match status" value="1"/>
</dbReference>
<dbReference type="GO" id="GO:0016874">
    <property type="term" value="F:ligase activity"/>
    <property type="evidence" value="ECO:0007669"/>
    <property type="project" value="UniProtKB-KW"/>
</dbReference>
<dbReference type="InterPro" id="IPR006162">
    <property type="entry name" value="Ppantetheine_attach_site"/>
</dbReference>
<dbReference type="FunFam" id="3.40.50.12780:FF:000012">
    <property type="entry name" value="Non-ribosomal peptide synthetase"/>
    <property type="match status" value="1"/>
</dbReference>
<accession>A0A1C3PG30</accession>
<dbReference type="Pfam" id="PF00668">
    <property type="entry name" value="Condensation"/>
    <property type="match status" value="1"/>
</dbReference>
<organism evidence="10 11">
    <name type="scientific">Candidatus Protofrankia californiensis</name>
    <dbReference type="NCBI Taxonomy" id="1839754"/>
    <lineage>
        <taxon>Bacteria</taxon>
        <taxon>Bacillati</taxon>
        <taxon>Actinomycetota</taxon>
        <taxon>Actinomycetes</taxon>
        <taxon>Frankiales</taxon>
        <taxon>Frankiaceae</taxon>
        <taxon>Protofrankia</taxon>
    </lineage>
</organism>
<sequence length="1894" mass="202840">MEIDELIAELGRDGVTLWADSGRLRFRAPRGVLTPQRRDLLREHREEVLDQLERDQAVPGVTADAEGRYEPFPLSDIQAAYLIGRGDSYDYGGVACHAYIELAFPAELEPERVQAAWDTLVARHDMLRAVVHPDGYQVVLANPPPYRIDVVDLRGRAEDEVSAAVLNPRAELSHRVAWTEVWPLCAVRATRSDRQLLLHLSLDLLVVDYASVQLLLREFGALCTNPAADLPPLGITFRDYLVGRRRRAETALYQRDREYWLHRLDTLPPAPELPLAERRGPESEPVRFTRLEHLLPASVWAALALNARRHGVTTSAALLTAYAEVIGRWSRSPRFTLNLPTFQRLDVHPDVGTLIGDFTAVELLAVDLSSAASFAERVRAISARLLDDLSHALFTGSEVLTEIARREDGRPLMPVVFTSTLDGAGPAGPADPAGSGLGAAVEAAGEVVFAISQTPQVWLDCQVMSRGDALAVSWDVRGGVFPDGLAEAAFSALITAIIRLATDSDAWTRPAPVELPEDQMLRHAAVNDTATDLPDELLHAGVLAQAAATPDAVAVVAADRQLTYGELIGRASAVAAVLADVGLRPAEPVAVGMDKGWEQIVAVLGVLLAGGAYLPLDIAQPAARRDVILRDAGVRHVLTQTWLADPAGWPAGLTTVAVDAMEPTGAARTVSPIGSAGAPDDLAYIIYTSGSTGAPKGVMISHRAALNTIIDINRRFQVTADDAVLGLASLGFDLSVYDVFGPLRVGARLVLPDGARRGDPSHWAGLIGAHAVTVWNSVPAQMQMLVEFLRSASGGPAAAGGASGGAPSGGAAPDVTTLRLAMLSGDWIPVTLPDEARTSMPGLRLVSLGGATEGAIWSIVHPIDQVDTARPSIPYGTPLSNQSFAVFDGALRDRPDWVPGELHIGGAGVALGYHGDPERTAARFIRHPATGDRLYRTGDLGRYLPDGTIEFLGREDDQVKIRGFRIELAEVEAAVLTHPAVAAGAVLVDDEHPLGRRLAAFVEPARRTEDDGPRAAGESTDATPPLVAAAAATAIRTAGAGMDPAALAELLAAMDDVALAVMARTLSDAGLLIPVEGQDDGSGGLDADEVCAVLRTTPPNRHIVRRWLRALAATSRLAVTERPATEPHLDRKTGVPRYHGLVAPDAAALEQAWARLGTAQRRADYSTDLLDLMRTCTAHLPALLSGEQDIRVLLFPGAEPDALAAAYRDNLAVRHLNQALSAGLRQLAERHVGEEGMRILEVGGGVAGATTELVPALAEFGVDYLFTDPSRFFLTEAAERFADHPWVRYGRFDLAADPREQGYLPNSFDVILCPHVLHNATDIPAALRRLRELLVPGGWLVFTENTRDDHYPLAVSLEFLEVTSGPRTDLRAATGASFVTDEQWPELLADLGVELVAALPEPTDTLHPTGQRVFFTQVKTDRHPLTAGELTRHVGSHLPDYMIPTAWQVLDALPLTANGKVDRSTLRRWLPRGGGAGDVAARSGEPVGALERQLAELWAELLGVERVGRHEDFFALGGDSLLVARLVGQVRERLPDVVALEWEVVLRHMLRAPTVAALATFLRGATGREPAAKGDQEKVSPVVPLHGAGLESAGGPVTVLVHAGTGTVMPYRALITEIRRRSAGTTALVGLEIPRLADYLGGEPTGQIEALAASYARSLLELGPRDLHLVGYCLGGLIAIEVARGLAEAGAPVASFTAISSHSPRFRLDDEILAEYSFAVMMGIHPPDLGFPDDQYRVAAASDAVLAESPGVLRDGALARLEGEYADIADSFRALASVPRSARIARMCEAVPASAGMYEPDHMTRLFLTFRQSVFSISRYQPEPYAGDVTFLRHGGAYPFPGSRDAVTAQWEEVCLGDLRIVDVPGDHFSCLSVEHAPGVLRLLGQLTDGAVTR</sequence>
<dbReference type="InterPro" id="IPR045851">
    <property type="entry name" value="AMP-bd_C_sf"/>
</dbReference>
<evidence type="ECO:0000259" key="9">
    <source>
        <dbReference type="PROSITE" id="PS50075"/>
    </source>
</evidence>
<dbReference type="GO" id="GO:0000036">
    <property type="term" value="F:acyl carrier activity"/>
    <property type="evidence" value="ECO:0007669"/>
    <property type="project" value="TreeGrafter"/>
</dbReference>
<gene>
    <name evidence="10" type="ORF">FDG2_6036</name>
</gene>
<dbReference type="Gene3D" id="3.30.300.30">
    <property type="match status" value="1"/>
</dbReference>
<evidence type="ECO:0000313" key="11">
    <source>
        <dbReference type="Proteomes" id="UP000199013"/>
    </source>
</evidence>
<dbReference type="GO" id="GO:0009403">
    <property type="term" value="P:toxin biosynthetic process"/>
    <property type="evidence" value="ECO:0007669"/>
    <property type="project" value="UniProtKB-ARBA"/>
</dbReference>
<keyword evidence="11" id="KW-1185">Reference proteome</keyword>
<evidence type="ECO:0000256" key="1">
    <source>
        <dbReference type="ARBA" id="ARBA00001957"/>
    </source>
</evidence>
<dbReference type="Proteomes" id="UP000199013">
    <property type="component" value="Unassembled WGS sequence"/>
</dbReference>
<dbReference type="InterPro" id="IPR029058">
    <property type="entry name" value="AB_hydrolase_fold"/>
</dbReference>
<keyword evidence="5" id="KW-0596">Phosphopantetheine</keyword>
<dbReference type="InterPro" id="IPR013217">
    <property type="entry name" value="Methyltransf_12"/>
</dbReference>
<dbReference type="InterPro" id="IPR009081">
    <property type="entry name" value="PP-bd_ACP"/>
</dbReference>
<dbReference type="GO" id="GO:0005737">
    <property type="term" value="C:cytoplasm"/>
    <property type="evidence" value="ECO:0007669"/>
    <property type="project" value="TreeGrafter"/>
</dbReference>
<evidence type="ECO:0000256" key="2">
    <source>
        <dbReference type="ARBA" id="ARBA00005102"/>
    </source>
</evidence>
<dbReference type="SUPFAM" id="SSF53335">
    <property type="entry name" value="S-adenosyl-L-methionine-dependent methyltransferases"/>
    <property type="match status" value="1"/>
</dbReference>
<dbReference type="Pfam" id="PF08242">
    <property type="entry name" value="Methyltransf_12"/>
    <property type="match status" value="1"/>
</dbReference>
<reference evidence="11" key="1">
    <citation type="submission" date="2016-02" db="EMBL/GenBank/DDBJ databases">
        <authorList>
            <person name="Wibberg D."/>
        </authorList>
    </citation>
    <scope>NUCLEOTIDE SEQUENCE [LARGE SCALE GENOMIC DNA]</scope>
</reference>
<dbReference type="SUPFAM" id="SSF52777">
    <property type="entry name" value="CoA-dependent acyltransferases"/>
    <property type="match status" value="2"/>
</dbReference>
<comment type="cofactor">
    <cofactor evidence="1">
        <name>pantetheine 4'-phosphate</name>
        <dbReference type="ChEBI" id="CHEBI:47942"/>
    </cofactor>
</comment>
<dbReference type="SUPFAM" id="SSF53474">
    <property type="entry name" value="alpha/beta-Hydrolases"/>
    <property type="match status" value="1"/>
</dbReference>
<dbReference type="FunFam" id="3.40.50.980:FF:000001">
    <property type="entry name" value="Non-ribosomal peptide synthetase"/>
    <property type="match status" value="1"/>
</dbReference>
<dbReference type="Gene3D" id="2.30.38.10">
    <property type="entry name" value="Luciferase, Domain 3"/>
    <property type="match status" value="1"/>
</dbReference>
<proteinExistence type="inferred from homology"/>
<dbReference type="InterPro" id="IPR023213">
    <property type="entry name" value="CAT-like_dom_sf"/>
</dbReference>
<evidence type="ECO:0000313" key="10">
    <source>
        <dbReference type="EMBL" id="SBW28813.1"/>
    </source>
</evidence>
<feature type="domain" description="Carrier" evidence="9">
    <location>
        <begin position="1485"/>
        <end position="1566"/>
    </location>
</feature>
<dbReference type="InterPro" id="IPR001031">
    <property type="entry name" value="Thioesterase"/>
</dbReference>
<dbReference type="CDD" id="cd12114">
    <property type="entry name" value="A_NRPS_TlmIV_like"/>
    <property type="match status" value="1"/>
</dbReference>
<evidence type="ECO:0000256" key="7">
    <source>
        <dbReference type="ARBA" id="ARBA00022598"/>
    </source>
</evidence>
<dbReference type="InterPro" id="IPR041464">
    <property type="entry name" value="TubC_N"/>
</dbReference>
<dbReference type="GO" id="GO:0043041">
    <property type="term" value="P:amino acid activation for nonribosomal peptide biosynthetic process"/>
    <property type="evidence" value="ECO:0007669"/>
    <property type="project" value="TreeGrafter"/>
</dbReference>
<dbReference type="Pfam" id="PF00975">
    <property type="entry name" value="Thioesterase"/>
    <property type="match status" value="1"/>
</dbReference>
<dbReference type="Pfam" id="PF18563">
    <property type="entry name" value="TubC_N"/>
    <property type="match status" value="1"/>
</dbReference>
<dbReference type="InterPro" id="IPR000873">
    <property type="entry name" value="AMP-dep_synth/lig_dom"/>
</dbReference>
<dbReference type="CDD" id="cd02440">
    <property type="entry name" value="AdoMet_MTases"/>
    <property type="match status" value="1"/>
</dbReference>
<dbReference type="InterPro" id="IPR001242">
    <property type="entry name" value="Condensation_dom"/>
</dbReference>
<dbReference type="Gene3D" id="1.10.1200.10">
    <property type="entry name" value="ACP-like"/>
    <property type="match status" value="1"/>
</dbReference>
<evidence type="ECO:0000256" key="3">
    <source>
        <dbReference type="ARBA" id="ARBA00007380"/>
    </source>
</evidence>
<evidence type="ECO:0000256" key="8">
    <source>
        <dbReference type="ARBA" id="ARBA00033440"/>
    </source>
</evidence>
<comment type="pathway">
    <text evidence="2">Siderophore biosynthesis; mycobactin biosynthesis.</text>
</comment>
<protein>
    <recommendedName>
        <fullName evidence="4">Phenyloxazoline synthase MbtB</fullName>
    </recommendedName>
    <alternativeName>
        <fullName evidence="8">Mycobactin synthetase protein B</fullName>
    </alternativeName>
</protein>
<dbReference type="Gene3D" id="3.40.50.980">
    <property type="match status" value="2"/>
</dbReference>
<dbReference type="PRINTS" id="PR00154">
    <property type="entry name" value="AMPBINDING"/>
</dbReference>
<dbReference type="Gene3D" id="1.10.10.1830">
    <property type="entry name" value="Non-ribosomal peptide synthase, adenylation domain"/>
    <property type="match status" value="1"/>
</dbReference>
<dbReference type="PROSITE" id="PS50075">
    <property type="entry name" value="CARRIER"/>
    <property type="match status" value="1"/>
</dbReference>
<dbReference type="InterPro" id="IPR029063">
    <property type="entry name" value="SAM-dependent_MTases_sf"/>
</dbReference>